<gene>
    <name evidence="2" type="ORF">ELG94_33495</name>
    <name evidence="1" type="ORF">GR217_22030</name>
</gene>
<proteinExistence type="predicted"/>
<geneLocation type="plasmid" evidence="2">
    <name>pSM42_Rh02_Rh04</name>
</geneLocation>
<dbReference type="EMBL" id="SIKX01000003">
    <property type="protein sequence ID" value="TBF05576.1"/>
    <property type="molecule type" value="Genomic_DNA"/>
</dbReference>
<dbReference type="EMBL" id="WUFC01000019">
    <property type="protein sequence ID" value="NEI50365.1"/>
    <property type="molecule type" value="Genomic_DNA"/>
</dbReference>
<dbReference type="Proteomes" id="UP000661163">
    <property type="component" value="Unassembled WGS sequence"/>
</dbReference>
<evidence type="ECO:0000313" key="1">
    <source>
        <dbReference type="EMBL" id="NEI50365.1"/>
    </source>
</evidence>
<name>A0AAE8Q6C5_9HYPH</name>
<dbReference type="AlphaFoldDB" id="A0AAE8Q6C5"/>
<organism evidence="2 3">
    <name type="scientific">Rhizobium ruizarguesonis</name>
    <dbReference type="NCBI Taxonomy" id="2081791"/>
    <lineage>
        <taxon>Bacteria</taxon>
        <taxon>Pseudomonadati</taxon>
        <taxon>Pseudomonadota</taxon>
        <taxon>Alphaproteobacteria</taxon>
        <taxon>Hyphomicrobiales</taxon>
        <taxon>Rhizobiaceae</taxon>
        <taxon>Rhizobium/Agrobacterium group</taxon>
        <taxon>Rhizobium</taxon>
    </lineage>
</organism>
<evidence type="ECO:0000313" key="4">
    <source>
        <dbReference type="Proteomes" id="UP000661163"/>
    </source>
</evidence>
<accession>A0AAE8Q6C5</accession>
<dbReference type="RefSeq" id="WP_130706932.1">
    <property type="nucleotide sequence ID" value="NZ_JAJAEH010000008.1"/>
</dbReference>
<keyword evidence="2" id="KW-0614">Plasmid</keyword>
<dbReference type="Proteomes" id="UP000291892">
    <property type="component" value="Unassembled WGS sequence"/>
</dbReference>
<evidence type="ECO:0000313" key="3">
    <source>
        <dbReference type="Proteomes" id="UP000291892"/>
    </source>
</evidence>
<protein>
    <submittedName>
        <fullName evidence="2">Uncharacterized protein</fullName>
    </submittedName>
</protein>
<comment type="caution">
    <text evidence="2">The sequence shown here is derived from an EMBL/GenBank/DDBJ whole genome shotgun (WGS) entry which is preliminary data.</text>
</comment>
<reference evidence="1 4" key="2">
    <citation type="submission" date="2019-12" db="EMBL/GenBank/DDBJ databases">
        <title>Rhizobium genotypes associated with high levels of biological nitrogen fixation by grain legumes in a temperate-maritime cropping system.</title>
        <authorList>
            <person name="Maluk M."/>
            <person name="Francesc Ferrando Molina F."/>
            <person name="Lopez Del Egido L."/>
            <person name="Lafos M."/>
            <person name="Langarica-Fuentes A."/>
            <person name="Gebre Yohannes G."/>
            <person name="Young M.W."/>
            <person name="Martin P."/>
            <person name="Gantlett R."/>
            <person name="Kenicer G."/>
            <person name="Hawes C."/>
            <person name="Begg G.S."/>
            <person name="Quilliam R.S."/>
            <person name="Squire G.R."/>
            <person name="Poole P.S."/>
            <person name="Young P.W."/>
            <person name="Iannetta P.M."/>
            <person name="James E.K."/>
        </authorList>
    </citation>
    <scope>NUCLEOTIDE SEQUENCE [LARGE SCALE GENOMIC DNA]</scope>
    <source>
        <strain evidence="1 4">JHI985</strain>
    </source>
</reference>
<reference evidence="2 3" key="1">
    <citation type="submission" date="2019-02" db="EMBL/GenBank/DDBJ databases">
        <title>The genomic architecture of introgression among sibling species of bacteria.</title>
        <authorList>
            <person name="Cavassim M.I.A."/>
            <person name="Moeskjaer S."/>
            <person name="Moslemi C."/>
            <person name="Fields B."/>
            <person name="Bachmann A."/>
            <person name="Vilhjalmsson B."/>
            <person name="Schierup M.H."/>
            <person name="Young J.P.W."/>
            <person name="Andersen S.U."/>
        </authorList>
    </citation>
    <scope>NUCLEOTIDE SEQUENCE [LARGE SCALE GENOMIC DNA]</scope>
    <source>
        <strain evidence="2 3">SM42</strain>
        <plasmid evidence="2">pSM42_Rh02_Rh04</plasmid>
    </source>
</reference>
<sequence>MGGIGIDAGGDSSTQSGAHERLVRDLRRAAATSVIGSAVRLSLDEELPYGERAVRWYDMITFAAAMKKNGTVVSYSEHHPHLDIDISASGRVTLLGIPAINIGKESAPAVGSPASSSNVSVSHQSDVSATAKGLFTPAPPPIASVLSLIVRELNGKVLGYHELGAVVASGLGYPPAHAKTDGAPTGEPSYQRTFASALTKLVNEKLVERRGKLLHLGYGVASRVKSGQLKLPVMEEPKVKAPKPPKPQVSPTAPKANNKRELAVARVCGQSRVPGNLETMSMPDLLILWKNALRIIGDPKQKTSHASAQAAVIKVTEEWERRGSSTTNAKGFKWPTTVANGGNGRLGLEKSQAEGMLSYLEYRVGHTHGEPTQVRQAILRRVFEATLPPVFDRAYMLEWGPNGSSVRLQKMAVSIAAFCRNSKRRKDGSREDAIREWEQDLDFLHRHFYVGHFHFGFAWPTSKI</sequence>
<evidence type="ECO:0000313" key="2">
    <source>
        <dbReference type="EMBL" id="TBF05576.1"/>
    </source>
</evidence>